<dbReference type="AlphaFoldDB" id="A0A026W1D0"/>
<evidence type="ECO:0000313" key="4">
    <source>
        <dbReference type="Proteomes" id="UP000053097"/>
    </source>
</evidence>
<feature type="region of interest" description="Disordered" evidence="1">
    <location>
        <begin position="1"/>
        <end position="33"/>
    </location>
</feature>
<dbReference type="EMBL" id="KK107495">
    <property type="protein sequence ID" value="EZA49823.1"/>
    <property type="molecule type" value="Genomic_DNA"/>
</dbReference>
<feature type="compositionally biased region" description="Polar residues" evidence="1">
    <location>
        <begin position="15"/>
        <end position="30"/>
    </location>
</feature>
<dbReference type="PROSITE" id="PS50800">
    <property type="entry name" value="SAP"/>
    <property type="match status" value="1"/>
</dbReference>
<feature type="region of interest" description="Disordered" evidence="1">
    <location>
        <begin position="66"/>
        <end position="120"/>
    </location>
</feature>
<organism evidence="3 4">
    <name type="scientific">Ooceraea biroi</name>
    <name type="common">Clonal raider ant</name>
    <name type="synonym">Cerapachys biroi</name>
    <dbReference type="NCBI Taxonomy" id="2015173"/>
    <lineage>
        <taxon>Eukaryota</taxon>
        <taxon>Metazoa</taxon>
        <taxon>Ecdysozoa</taxon>
        <taxon>Arthropoda</taxon>
        <taxon>Hexapoda</taxon>
        <taxon>Insecta</taxon>
        <taxon>Pterygota</taxon>
        <taxon>Neoptera</taxon>
        <taxon>Endopterygota</taxon>
        <taxon>Hymenoptera</taxon>
        <taxon>Apocrita</taxon>
        <taxon>Aculeata</taxon>
        <taxon>Formicoidea</taxon>
        <taxon>Formicidae</taxon>
        <taxon>Dorylinae</taxon>
        <taxon>Ooceraea</taxon>
    </lineage>
</organism>
<feature type="compositionally biased region" description="Low complexity" evidence="1">
    <location>
        <begin position="106"/>
        <end position="117"/>
    </location>
</feature>
<reference evidence="3 4" key="1">
    <citation type="journal article" date="2014" name="Curr. Biol.">
        <title>The genome of the clonal raider ant Cerapachys biroi.</title>
        <authorList>
            <person name="Oxley P.R."/>
            <person name="Ji L."/>
            <person name="Fetter-Pruneda I."/>
            <person name="McKenzie S.K."/>
            <person name="Li C."/>
            <person name="Hu H."/>
            <person name="Zhang G."/>
            <person name="Kronauer D.J."/>
        </authorList>
    </citation>
    <scope>NUCLEOTIDE SEQUENCE [LARGE SCALE GENOMIC DNA]</scope>
</reference>
<evidence type="ECO:0000313" key="3">
    <source>
        <dbReference type="EMBL" id="EZA49823.1"/>
    </source>
</evidence>
<dbReference type="SMART" id="SM00513">
    <property type="entry name" value="SAP"/>
    <property type="match status" value="1"/>
</dbReference>
<gene>
    <name evidence="3" type="ORF">X777_11804</name>
</gene>
<dbReference type="SUPFAM" id="SSF68906">
    <property type="entry name" value="SAP domain"/>
    <property type="match status" value="1"/>
</dbReference>
<feature type="compositionally biased region" description="Basic and acidic residues" evidence="1">
    <location>
        <begin position="1"/>
        <end position="13"/>
    </location>
</feature>
<sequence>LRERLRKALEKGASRTANDQNGDGTLTTGDHNLEALSKDELKRRLRKLGLPISGLKAVLRERLKAALQKSESDDDETDSKEDEIEETRGEEARRESPRDNARETDGAFATPGPATPARVRRMRYIDRIDTTMMADNDRARCEYRDRPKTVLTFKDVEDVLTTFSGDGTQSVRR</sequence>
<feature type="domain" description="SAP" evidence="2">
    <location>
        <begin position="33"/>
        <end position="67"/>
    </location>
</feature>
<keyword evidence="4" id="KW-1185">Reference proteome</keyword>
<proteinExistence type="predicted"/>
<protein>
    <recommendedName>
        <fullName evidence="2">SAP domain-containing protein</fullName>
    </recommendedName>
</protein>
<evidence type="ECO:0000256" key="1">
    <source>
        <dbReference type="SAM" id="MobiDB-lite"/>
    </source>
</evidence>
<dbReference type="Gene3D" id="1.10.720.30">
    <property type="entry name" value="SAP domain"/>
    <property type="match status" value="1"/>
</dbReference>
<dbReference type="Proteomes" id="UP000053097">
    <property type="component" value="Unassembled WGS sequence"/>
</dbReference>
<dbReference type="Pfam" id="PF02037">
    <property type="entry name" value="SAP"/>
    <property type="match status" value="1"/>
</dbReference>
<name>A0A026W1D0_OOCBI</name>
<dbReference type="InterPro" id="IPR036361">
    <property type="entry name" value="SAP_dom_sf"/>
</dbReference>
<dbReference type="InterPro" id="IPR003034">
    <property type="entry name" value="SAP_dom"/>
</dbReference>
<evidence type="ECO:0000259" key="2">
    <source>
        <dbReference type="PROSITE" id="PS50800"/>
    </source>
</evidence>
<feature type="compositionally biased region" description="Acidic residues" evidence="1">
    <location>
        <begin position="72"/>
        <end position="85"/>
    </location>
</feature>
<feature type="compositionally biased region" description="Basic and acidic residues" evidence="1">
    <location>
        <begin position="86"/>
        <end position="105"/>
    </location>
</feature>
<feature type="non-terminal residue" evidence="3">
    <location>
        <position position="1"/>
    </location>
</feature>
<accession>A0A026W1D0</accession>